<evidence type="ECO:0000256" key="3">
    <source>
        <dbReference type="ARBA" id="ARBA00011245"/>
    </source>
</evidence>
<evidence type="ECO:0000256" key="6">
    <source>
        <dbReference type="ARBA" id="ARBA00022825"/>
    </source>
</evidence>
<dbReference type="Gene3D" id="3.40.50.1820">
    <property type="entry name" value="alpha/beta hydrolase"/>
    <property type="match status" value="1"/>
</dbReference>
<organism evidence="10 11">
    <name type="scientific">Ephemerocybe angulata</name>
    <dbReference type="NCBI Taxonomy" id="980116"/>
    <lineage>
        <taxon>Eukaryota</taxon>
        <taxon>Fungi</taxon>
        <taxon>Dikarya</taxon>
        <taxon>Basidiomycota</taxon>
        <taxon>Agaricomycotina</taxon>
        <taxon>Agaricomycetes</taxon>
        <taxon>Agaricomycetidae</taxon>
        <taxon>Agaricales</taxon>
        <taxon>Agaricineae</taxon>
        <taxon>Psathyrellaceae</taxon>
        <taxon>Ephemerocybe</taxon>
    </lineage>
</organism>
<evidence type="ECO:0000256" key="7">
    <source>
        <dbReference type="RuleBase" id="RU368024"/>
    </source>
</evidence>
<dbReference type="InterPro" id="IPR002470">
    <property type="entry name" value="Peptidase_S9A"/>
</dbReference>
<protein>
    <recommendedName>
        <fullName evidence="7">Prolyl endopeptidase</fullName>
        <ecNumber evidence="7">3.4.21.-</ecNumber>
    </recommendedName>
</protein>
<evidence type="ECO:0000313" key="11">
    <source>
        <dbReference type="Proteomes" id="UP000541558"/>
    </source>
</evidence>
<keyword evidence="6 7" id="KW-0720">Serine protease</keyword>
<evidence type="ECO:0000256" key="4">
    <source>
        <dbReference type="ARBA" id="ARBA00022670"/>
    </source>
</evidence>
<feature type="domain" description="Peptidase S9A N-terminal" evidence="9">
    <location>
        <begin position="41"/>
        <end position="472"/>
    </location>
</feature>
<dbReference type="GO" id="GO:0004252">
    <property type="term" value="F:serine-type endopeptidase activity"/>
    <property type="evidence" value="ECO:0007669"/>
    <property type="project" value="UniProtKB-UniRule"/>
</dbReference>
<name>A0A8H5FCE5_9AGAR</name>
<dbReference type="InterPro" id="IPR029058">
    <property type="entry name" value="AB_hydrolase_fold"/>
</dbReference>
<dbReference type="PANTHER" id="PTHR42881:SF2">
    <property type="entry name" value="PROLYL ENDOPEPTIDASE"/>
    <property type="match status" value="1"/>
</dbReference>
<dbReference type="GO" id="GO:0070012">
    <property type="term" value="F:oligopeptidase activity"/>
    <property type="evidence" value="ECO:0007669"/>
    <property type="project" value="TreeGrafter"/>
</dbReference>
<dbReference type="SUPFAM" id="SSF53474">
    <property type="entry name" value="alpha/beta-Hydrolases"/>
    <property type="match status" value="1"/>
</dbReference>
<comment type="subunit">
    <text evidence="3">Monomer.</text>
</comment>
<dbReference type="PANTHER" id="PTHR42881">
    <property type="entry name" value="PROLYL ENDOPEPTIDASE"/>
    <property type="match status" value="1"/>
</dbReference>
<dbReference type="AlphaFoldDB" id="A0A8H5FCE5"/>
<dbReference type="EMBL" id="JAACJK010000113">
    <property type="protein sequence ID" value="KAF5331694.1"/>
    <property type="molecule type" value="Genomic_DNA"/>
</dbReference>
<comment type="catalytic activity">
    <reaction evidence="1">
        <text>Hydrolysis of Pro-|-Xaa &gt;&gt; Ala-|-Xaa in oligopeptides.</text>
        <dbReference type="EC" id="3.4.21.26"/>
    </reaction>
</comment>
<evidence type="ECO:0000259" key="9">
    <source>
        <dbReference type="Pfam" id="PF02897"/>
    </source>
</evidence>
<dbReference type="InterPro" id="IPR002471">
    <property type="entry name" value="Pept_S9_AS"/>
</dbReference>
<dbReference type="InterPro" id="IPR001375">
    <property type="entry name" value="Peptidase_S9_cat"/>
</dbReference>
<dbReference type="Gene3D" id="2.130.10.120">
    <property type="entry name" value="Prolyl oligopeptidase, N-terminal domain"/>
    <property type="match status" value="1"/>
</dbReference>
<proteinExistence type="inferred from homology"/>
<accession>A0A8H5FCE5</accession>
<dbReference type="GO" id="GO:0006508">
    <property type="term" value="P:proteolysis"/>
    <property type="evidence" value="ECO:0007669"/>
    <property type="project" value="UniProtKB-KW"/>
</dbReference>
<keyword evidence="4 7" id="KW-0645">Protease</keyword>
<comment type="caution">
    <text evidence="10">The sequence shown here is derived from an EMBL/GenBank/DDBJ whole genome shotgun (WGS) entry which is preliminary data.</text>
</comment>
<evidence type="ECO:0000256" key="2">
    <source>
        <dbReference type="ARBA" id="ARBA00005228"/>
    </source>
</evidence>
<reference evidence="10 11" key="1">
    <citation type="journal article" date="2020" name="ISME J.">
        <title>Uncovering the hidden diversity of litter-decomposition mechanisms in mushroom-forming fungi.</title>
        <authorList>
            <person name="Floudas D."/>
            <person name="Bentzer J."/>
            <person name="Ahren D."/>
            <person name="Johansson T."/>
            <person name="Persson P."/>
            <person name="Tunlid A."/>
        </authorList>
    </citation>
    <scope>NUCLEOTIDE SEQUENCE [LARGE SCALE GENOMIC DNA]</scope>
    <source>
        <strain evidence="10 11">CBS 175.51</strain>
    </source>
</reference>
<dbReference type="EC" id="3.4.21.-" evidence="7"/>
<dbReference type="Pfam" id="PF00326">
    <property type="entry name" value="Peptidase_S9"/>
    <property type="match status" value="1"/>
</dbReference>
<evidence type="ECO:0000313" key="10">
    <source>
        <dbReference type="EMBL" id="KAF5331694.1"/>
    </source>
</evidence>
<dbReference type="PROSITE" id="PS00708">
    <property type="entry name" value="PRO_ENDOPEP_SER"/>
    <property type="match status" value="1"/>
</dbReference>
<dbReference type="Pfam" id="PF02897">
    <property type="entry name" value="Peptidase_S9_N"/>
    <property type="match status" value="1"/>
</dbReference>
<dbReference type="InterPro" id="IPR023302">
    <property type="entry name" value="Pept_S9A_N"/>
</dbReference>
<dbReference type="SUPFAM" id="SSF50993">
    <property type="entry name" value="Peptidase/esterase 'gauge' domain"/>
    <property type="match status" value="1"/>
</dbReference>
<dbReference type="InterPro" id="IPR051167">
    <property type="entry name" value="Prolyl_oligopep/macrocyclase"/>
</dbReference>
<dbReference type="Proteomes" id="UP000541558">
    <property type="component" value="Unassembled WGS sequence"/>
</dbReference>
<comment type="similarity">
    <text evidence="2 7">Belongs to the peptidase S9A family.</text>
</comment>
<keyword evidence="11" id="KW-1185">Reference proteome</keyword>
<dbReference type="FunFam" id="3.40.50.1820:FF:000005">
    <property type="entry name" value="Prolyl endopeptidase"/>
    <property type="match status" value="1"/>
</dbReference>
<dbReference type="OrthoDB" id="248387at2759"/>
<gene>
    <name evidence="10" type="ORF">D9611_007569</name>
</gene>
<feature type="domain" description="Peptidase S9 prolyl oligopeptidase catalytic" evidence="8">
    <location>
        <begin position="541"/>
        <end position="756"/>
    </location>
</feature>
<evidence type="ECO:0000256" key="1">
    <source>
        <dbReference type="ARBA" id="ARBA00001070"/>
    </source>
</evidence>
<keyword evidence="5 7" id="KW-0378">Hydrolase</keyword>
<evidence type="ECO:0000256" key="5">
    <source>
        <dbReference type="ARBA" id="ARBA00022801"/>
    </source>
</evidence>
<dbReference type="GO" id="GO:0005829">
    <property type="term" value="C:cytosol"/>
    <property type="evidence" value="ECO:0007669"/>
    <property type="project" value="TreeGrafter"/>
</dbReference>
<evidence type="ECO:0000259" key="8">
    <source>
        <dbReference type="Pfam" id="PF00326"/>
    </source>
</evidence>
<sequence length="770" mass="87042">MLPLSFRVPPVGVCRRVFAFSTRSYTSNSMTATSWKPNSYPNARRSDHTDVYKSASKGDVVVPDPYRWMEDLDSEETDKWTAAQAAFTRSHIDKYPFRKRLEDTLLANQNYERFSTPVLRDDGRWYWTYNSGLQAQPVYYRSKDSRIPDRSKGAKEGEVFMDFNVLTEDGTASFAVEAWSDDGKYLAYGVSYSGSDTTPIYVRPLSAPLTTREQAKNDTGRLPEVLKDVKFSGLRWTPDSKGFFYQRYPERTKGIEASGIETGGDVDAKMYYHRIGTPQSEDTLVYYDKDTPNAMYHLEFTYDRKYVTMSVVSDTSRRNLFWVAEYDPEFASKGGFKWNKIVNEYDAEYDIVDNDGPLFYIRTNKDAPRYRVVTIDVSKPTKFKEFIPESDGSLGEVASVNRGRNFAVVYKRNVKDEVYIYSKEGKELERLMPDFVGSMYVVARQKQDFLFVSMTGFTTPGASGRYDFNAPEGQRWSPYHTTKISELNPDEFEAQQVWYPSKDGTKVPMFIVRHKDTPFDGTAPALQYGYGGFSISLDPGFSPTVLTFLKAYKAVYAVANIRGGGEFGEDWHKAGYREKKVNCFDDFIAATEYLVKNKYAAPGKVTIHGGSNGGLLVSACVLRAPEGTYGAALSDVGVHDLLRFHKFTIGKAWTSDYGNPDDPKDFDFIYPISPLHNVPPKKILPPLLLATADHDDRVVPSHSFKLAATLQYLRADNPNPILLRVDKKSGHGAGKSTKKRIEESADKYSFIAQSLGLVWKEAEDAVNGKL</sequence>
<dbReference type="PRINTS" id="PR00862">
    <property type="entry name" value="PROLIGOPTASE"/>
</dbReference>